<name>A0A8H5ARB6_9AGAR</name>
<dbReference type="InterPro" id="IPR007111">
    <property type="entry name" value="NACHT_NTPase"/>
</dbReference>
<dbReference type="Pfam" id="PF24883">
    <property type="entry name" value="NPHP3_N"/>
    <property type="match status" value="1"/>
</dbReference>
<dbReference type="EMBL" id="JAACJJ010000059">
    <property type="protein sequence ID" value="KAF5309459.1"/>
    <property type="molecule type" value="Genomic_DNA"/>
</dbReference>
<dbReference type="Gene3D" id="3.40.50.300">
    <property type="entry name" value="P-loop containing nucleotide triphosphate hydrolases"/>
    <property type="match status" value="1"/>
</dbReference>
<evidence type="ECO:0000256" key="1">
    <source>
        <dbReference type="ARBA" id="ARBA00022737"/>
    </source>
</evidence>
<dbReference type="PANTHER" id="PTHR10039">
    <property type="entry name" value="AMELOGENIN"/>
    <property type="match status" value="1"/>
</dbReference>
<keyword evidence="4" id="KW-1185">Reference proteome</keyword>
<dbReference type="OrthoDB" id="4760524at2759"/>
<dbReference type="Proteomes" id="UP000567179">
    <property type="component" value="Unassembled WGS sequence"/>
</dbReference>
<evidence type="ECO:0000313" key="4">
    <source>
        <dbReference type="Proteomes" id="UP000567179"/>
    </source>
</evidence>
<dbReference type="InterPro" id="IPR027417">
    <property type="entry name" value="P-loop_NTPase"/>
</dbReference>
<dbReference type="PROSITE" id="PS50837">
    <property type="entry name" value="NACHT"/>
    <property type="match status" value="1"/>
</dbReference>
<evidence type="ECO:0000313" key="3">
    <source>
        <dbReference type="EMBL" id="KAF5309459.1"/>
    </source>
</evidence>
<dbReference type="SUPFAM" id="SSF52540">
    <property type="entry name" value="P-loop containing nucleoside triphosphate hydrolases"/>
    <property type="match status" value="1"/>
</dbReference>
<feature type="domain" description="NACHT" evidence="2">
    <location>
        <begin position="114"/>
        <end position="243"/>
    </location>
</feature>
<sequence>MEANPSTNSMRSNIEVTNRAATTPPTVSSAVGLASMFNNTHSTYIAGGSFSINTTNVNTVNGPSLGALYKRAAPHAILNAGGRADEVRCHPGTREEVINHIEKWRDAEDSLTPPIFWLSGPAGAGKTAIVQTVAKRCNAQRVPQANFFFFRTDPSRNNPSPLVVTLVHQIILLYPSLRDPVATVLLTNPLILDSILEDQLRQLIVTPLQVARQSSSSYLPPLLLIDGLDECESENKYSQRQILHAFDKVLAERPCPFRLLVATRDESQIRGSFNNISSPLIPLYLDDQYSPEDDIRVFVESEFKRIQKTHPLARTLDATWPSVRDIESIVKKSSGQFIYAATVMRFVMDSSASPMLSLARVQSAAQITANSKSPFSHLDTIYTYILSQVDDQETFGDILHAQLLILDYFSIHPASMFIERMTAMNILQAYNPKYSEAMLQSCVADLTPIAQYTRNNGLLFYHASFPDYLLDKTRSRGYFVDIDAFNFKFQPAWAKLPPLV</sequence>
<gene>
    <name evidence="3" type="ORF">D9619_012452</name>
</gene>
<protein>
    <recommendedName>
        <fullName evidence="2">NACHT domain-containing protein</fullName>
    </recommendedName>
</protein>
<organism evidence="3 4">
    <name type="scientific">Psilocybe cf. subviscida</name>
    <dbReference type="NCBI Taxonomy" id="2480587"/>
    <lineage>
        <taxon>Eukaryota</taxon>
        <taxon>Fungi</taxon>
        <taxon>Dikarya</taxon>
        <taxon>Basidiomycota</taxon>
        <taxon>Agaricomycotina</taxon>
        <taxon>Agaricomycetes</taxon>
        <taxon>Agaricomycetidae</taxon>
        <taxon>Agaricales</taxon>
        <taxon>Agaricineae</taxon>
        <taxon>Strophariaceae</taxon>
        <taxon>Psilocybe</taxon>
    </lineage>
</organism>
<comment type="caution">
    <text evidence="3">The sequence shown here is derived from an EMBL/GenBank/DDBJ whole genome shotgun (WGS) entry which is preliminary data.</text>
</comment>
<dbReference type="PANTHER" id="PTHR10039:SF14">
    <property type="entry name" value="NACHT DOMAIN-CONTAINING PROTEIN"/>
    <property type="match status" value="1"/>
</dbReference>
<proteinExistence type="predicted"/>
<reference evidence="3 4" key="1">
    <citation type="journal article" date="2020" name="ISME J.">
        <title>Uncovering the hidden diversity of litter-decomposition mechanisms in mushroom-forming fungi.</title>
        <authorList>
            <person name="Floudas D."/>
            <person name="Bentzer J."/>
            <person name="Ahren D."/>
            <person name="Johansson T."/>
            <person name="Persson P."/>
            <person name="Tunlid A."/>
        </authorList>
    </citation>
    <scope>NUCLEOTIDE SEQUENCE [LARGE SCALE GENOMIC DNA]</scope>
    <source>
        <strain evidence="3 4">CBS 101986</strain>
    </source>
</reference>
<keyword evidence="1" id="KW-0677">Repeat</keyword>
<evidence type="ECO:0000259" key="2">
    <source>
        <dbReference type="PROSITE" id="PS50837"/>
    </source>
</evidence>
<accession>A0A8H5ARB6</accession>
<dbReference type="InterPro" id="IPR056884">
    <property type="entry name" value="NPHP3-like_N"/>
</dbReference>
<dbReference type="AlphaFoldDB" id="A0A8H5ARB6"/>